<dbReference type="SUPFAM" id="SSF101386">
    <property type="entry name" value="all-alpha NTP pyrophosphatases"/>
    <property type="match status" value="2"/>
</dbReference>
<dbReference type="InterPro" id="IPR011551">
    <property type="entry name" value="NTP_PyrPHydrolase_MazG"/>
</dbReference>
<comment type="caution">
    <text evidence="2">The sequence shown here is derived from an EMBL/GenBank/DDBJ whole genome shotgun (WGS) entry which is preliminary data.</text>
</comment>
<evidence type="ECO:0000313" key="2">
    <source>
        <dbReference type="EMBL" id="GAA4870320.1"/>
    </source>
</evidence>
<dbReference type="NCBIfam" id="NF007113">
    <property type="entry name" value="PRK09562.1"/>
    <property type="match status" value="1"/>
</dbReference>
<evidence type="ECO:0000259" key="1">
    <source>
        <dbReference type="Pfam" id="PF03819"/>
    </source>
</evidence>
<dbReference type="InterPro" id="IPR004518">
    <property type="entry name" value="MazG-like_dom"/>
</dbReference>
<dbReference type="InterPro" id="IPR048011">
    <property type="entry name" value="NTP-PPase_MazG-like_C"/>
</dbReference>
<dbReference type="EMBL" id="BAABJY010000003">
    <property type="protein sequence ID" value="GAA4870320.1"/>
    <property type="molecule type" value="Genomic_DNA"/>
</dbReference>
<feature type="domain" description="NTP pyrophosphohydrolase MazG-like" evidence="1">
    <location>
        <begin position="32"/>
        <end position="105"/>
    </location>
</feature>
<dbReference type="PANTHER" id="PTHR30522:SF0">
    <property type="entry name" value="NUCLEOSIDE TRIPHOSPHATE PYROPHOSPHOHYDROLASE"/>
    <property type="match status" value="1"/>
</dbReference>
<dbReference type="Proteomes" id="UP001501323">
    <property type="component" value="Unassembled WGS sequence"/>
</dbReference>
<sequence>MPDDSIAPLQRLLQIMARLRDPERGCPWDLQQDFSTIAPYTIEEAYEVADAIERGDRDALRDELGDLLLQVVFHARLAEEEGAFGFADVAEAISEKMTRRHPHVFGNADRDDAVAVARSWESIKRQEREVGGDDEASALAGVARGLPEWLRAVKLQDRAAKVGFDWPGPEPVLGKLLEEVEEVREEFAALERSPDDPSVRRRLQDEIGDLLFVAANLSRHARIDVGSALRGANAKFERRFRAMERLAADDGVSLADLPLEAQDRYWDRAKSGEAP</sequence>
<dbReference type="CDD" id="cd11529">
    <property type="entry name" value="NTP-PPase_MazG_Cterm"/>
    <property type="match status" value="1"/>
</dbReference>
<gene>
    <name evidence="2" type="primary">mazG</name>
    <name evidence="2" type="ORF">GCM10023332_23590</name>
</gene>
<dbReference type="RefSeq" id="WP_345295745.1">
    <property type="nucleotide sequence ID" value="NZ_BAABJY010000003.1"/>
</dbReference>
<protein>
    <submittedName>
        <fullName evidence="2">Nucleoside triphosphate pyrophosphohydrolase</fullName>
    </submittedName>
</protein>
<evidence type="ECO:0000313" key="3">
    <source>
        <dbReference type="Proteomes" id="UP001501323"/>
    </source>
</evidence>
<dbReference type="InterPro" id="IPR048015">
    <property type="entry name" value="NTP-PPase_MazG-like_N"/>
</dbReference>
<accession>A0ABP9EA66</accession>
<dbReference type="CDD" id="cd11528">
    <property type="entry name" value="NTP-PPase_MazG_Nterm"/>
    <property type="match status" value="1"/>
</dbReference>
<organism evidence="2 3">
    <name type="scientific">Luteimonas vadosa</name>
    <dbReference type="NCBI Taxonomy" id="1165507"/>
    <lineage>
        <taxon>Bacteria</taxon>
        <taxon>Pseudomonadati</taxon>
        <taxon>Pseudomonadota</taxon>
        <taxon>Gammaproteobacteria</taxon>
        <taxon>Lysobacterales</taxon>
        <taxon>Lysobacteraceae</taxon>
        <taxon>Luteimonas</taxon>
    </lineage>
</organism>
<keyword evidence="3" id="KW-1185">Reference proteome</keyword>
<dbReference type="NCBIfam" id="TIGR00444">
    <property type="entry name" value="mazG"/>
    <property type="match status" value="1"/>
</dbReference>
<reference evidence="3" key="1">
    <citation type="journal article" date="2019" name="Int. J. Syst. Evol. Microbiol.">
        <title>The Global Catalogue of Microorganisms (GCM) 10K type strain sequencing project: providing services to taxonomists for standard genome sequencing and annotation.</title>
        <authorList>
            <consortium name="The Broad Institute Genomics Platform"/>
            <consortium name="The Broad Institute Genome Sequencing Center for Infectious Disease"/>
            <person name="Wu L."/>
            <person name="Ma J."/>
        </authorList>
    </citation>
    <scope>NUCLEOTIDE SEQUENCE [LARGE SCALE GENOMIC DNA]</scope>
    <source>
        <strain evidence="3">JCM 18392</strain>
    </source>
</reference>
<name>A0ABP9EA66_9GAMM</name>
<dbReference type="Gene3D" id="1.10.287.1080">
    <property type="entry name" value="MazG-like"/>
    <property type="match status" value="2"/>
</dbReference>
<dbReference type="Pfam" id="PF03819">
    <property type="entry name" value="MazG"/>
    <property type="match status" value="2"/>
</dbReference>
<feature type="domain" description="NTP pyrophosphohydrolase MazG-like" evidence="1">
    <location>
        <begin position="173"/>
        <end position="239"/>
    </location>
</feature>
<proteinExistence type="predicted"/>
<dbReference type="PANTHER" id="PTHR30522">
    <property type="entry name" value="NUCLEOSIDE TRIPHOSPHATE PYROPHOSPHOHYDROLASE"/>
    <property type="match status" value="1"/>
</dbReference>